<comment type="caution">
    <text evidence="1">The sequence shown here is derived from an EMBL/GenBank/DDBJ whole genome shotgun (WGS) entry which is preliminary data.</text>
</comment>
<name>A0ABS4U3I5_9PSEU</name>
<proteinExistence type="predicted"/>
<reference evidence="1 2" key="1">
    <citation type="submission" date="2021-03" db="EMBL/GenBank/DDBJ databases">
        <title>Sequencing the genomes of 1000 actinobacteria strains.</title>
        <authorList>
            <person name="Klenk H.-P."/>
        </authorList>
    </citation>
    <scope>NUCLEOTIDE SEQUENCE [LARGE SCALE GENOMIC DNA]</scope>
    <source>
        <strain evidence="1 2">DSM 46670</strain>
    </source>
</reference>
<evidence type="ECO:0000313" key="1">
    <source>
        <dbReference type="EMBL" id="MBP2331213.1"/>
    </source>
</evidence>
<gene>
    <name evidence="1" type="ORF">JOF56_011598</name>
</gene>
<sequence>MPAGAKPGCERFEWRVDMFRPELVHLADLTRKLYIAQGRHWVFAVDKRTADINRPEIPGRTSRCPDCQLWAQNHGHPS</sequence>
<accession>A0ABS4U3I5</accession>
<dbReference type="Proteomes" id="UP001519332">
    <property type="component" value="Unassembled WGS sequence"/>
</dbReference>
<evidence type="ECO:0000313" key="2">
    <source>
        <dbReference type="Proteomes" id="UP001519332"/>
    </source>
</evidence>
<evidence type="ECO:0008006" key="3">
    <source>
        <dbReference type="Google" id="ProtNLM"/>
    </source>
</evidence>
<organism evidence="1 2">
    <name type="scientific">Kibdelosporangium banguiense</name>
    <dbReference type="NCBI Taxonomy" id="1365924"/>
    <lineage>
        <taxon>Bacteria</taxon>
        <taxon>Bacillati</taxon>
        <taxon>Actinomycetota</taxon>
        <taxon>Actinomycetes</taxon>
        <taxon>Pseudonocardiales</taxon>
        <taxon>Pseudonocardiaceae</taxon>
        <taxon>Kibdelosporangium</taxon>
    </lineage>
</organism>
<dbReference type="EMBL" id="JAGINW010000001">
    <property type="protein sequence ID" value="MBP2331213.1"/>
    <property type="molecule type" value="Genomic_DNA"/>
</dbReference>
<keyword evidence="2" id="KW-1185">Reference proteome</keyword>
<dbReference type="RefSeq" id="WP_209647830.1">
    <property type="nucleotide sequence ID" value="NZ_JAGINW010000001.1"/>
</dbReference>
<protein>
    <recommendedName>
        <fullName evidence="3">Zinc-ribbon domain-containing protein</fullName>
    </recommendedName>
</protein>